<name>A0A1L7WAZ3_FUSPR</name>
<organism evidence="1 2">
    <name type="scientific">Fusarium proliferatum (strain ET1)</name>
    <name type="common">Orchid endophyte fungus</name>
    <dbReference type="NCBI Taxonomy" id="1227346"/>
    <lineage>
        <taxon>Eukaryota</taxon>
        <taxon>Fungi</taxon>
        <taxon>Dikarya</taxon>
        <taxon>Ascomycota</taxon>
        <taxon>Pezizomycotina</taxon>
        <taxon>Sordariomycetes</taxon>
        <taxon>Hypocreomycetidae</taxon>
        <taxon>Hypocreales</taxon>
        <taxon>Nectriaceae</taxon>
        <taxon>Fusarium</taxon>
        <taxon>Fusarium fujikuroi species complex</taxon>
    </lineage>
</organism>
<dbReference type="RefSeq" id="XP_031090286.1">
    <property type="nucleotide sequence ID" value="XM_031225092.1"/>
</dbReference>
<evidence type="ECO:0000313" key="1">
    <source>
        <dbReference type="EMBL" id="CZR49789.1"/>
    </source>
</evidence>
<dbReference type="VEuPathDB" id="FungiDB:FPRO_15998"/>
<proteinExistence type="predicted"/>
<dbReference type="Proteomes" id="UP000183971">
    <property type="component" value="Unassembled WGS sequence"/>
</dbReference>
<keyword evidence="2" id="KW-1185">Reference proteome</keyword>
<reference evidence="2" key="1">
    <citation type="journal article" date="2016" name="Genome Biol. Evol.">
        <title>Comparative 'omics' of the Fusarium fujikuroi species complex highlights differences in genetic potential and metabolite synthesis.</title>
        <authorList>
            <person name="Niehaus E.-M."/>
            <person name="Muensterkoetter M."/>
            <person name="Proctor R.H."/>
            <person name="Brown D.W."/>
            <person name="Sharon A."/>
            <person name="Idan Y."/>
            <person name="Oren-Young L."/>
            <person name="Sieber C.M."/>
            <person name="Novak O."/>
            <person name="Pencik A."/>
            <person name="Tarkowska D."/>
            <person name="Hromadova K."/>
            <person name="Freeman S."/>
            <person name="Maymon M."/>
            <person name="Elazar M."/>
            <person name="Youssef S.A."/>
            <person name="El-Shabrawy E.S.M."/>
            <person name="Shalaby A.B.A."/>
            <person name="Houterman P."/>
            <person name="Brock N.L."/>
            <person name="Burkhardt I."/>
            <person name="Tsavkelova E.A."/>
            <person name="Dickschat J.S."/>
            <person name="Galuszka P."/>
            <person name="Gueldener U."/>
            <person name="Tudzynski B."/>
        </authorList>
    </citation>
    <scope>NUCLEOTIDE SEQUENCE [LARGE SCALE GENOMIC DNA]</scope>
    <source>
        <strain evidence="2">ET1</strain>
    </source>
</reference>
<dbReference type="EMBL" id="FJOF01000019">
    <property type="protein sequence ID" value="CZR49789.1"/>
    <property type="molecule type" value="Genomic_DNA"/>
</dbReference>
<dbReference type="GeneID" id="42060853"/>
<evidence type="ECO:0000313" key="2">
    <source>
        <dbReference type="Proteomes" id="UP000183971"/>
    </source>
</evidence>
<comment type="caution">
    <text evidence="1">The sequence shown here is derived from an EMBL/GenBank/DDBJ whole genome shotgun (WGS) entry which is preliminary data.</text>
</comment>
<accession>A0A1L7WAZ3</accession>
<gene>
    <name evidence="1" type="ORF">FPRO_15998</name>
</gene>
<sequence length="204" mass="23238">MALDDNKFIAGLQEKLQEFSVGCFPLTTKQIDRLKRSKLLIAQDASDIVKNIPKKRAHTILTELWTHLPEVYFLCSLAFNQSELASLKSSTYLAAASQWWHGVDKPQDLTRFMDLNKDALPSVLESPPDSREVQIPITCKELFSFLLEHFGEMQLQISCPYNGIPLPFVRLGSNDSFVKMEMSVNVVHAIGRQIMQRQIRNKDS</sequence>
<dbReference type="AlphaFoldDB" id="A0A1L7WAZ3"/>
<protein>
    <submittedName>
        <fullName evidence="1">Uncharacterized protein</fullName>
    </submittedName>
</protein>